<dbReference type="SFLD" id="SFLDS00003">
    <property type="entry name" value="Haloacid_Dehalogenase"/>
    <property type="match status" value="1"/>
</dbReference>
<dbReference type="PANTHER" id="PTHR10000:SF8">
    <property type="entry name" value="HAD SUPERFAMILY HYDROLASE-LIKE, TYPE 3"/>
    <property type="match status" value="1"/>
</dbReference>
<dbReference type="Gene3D" id="3.40.50.1000">
    <property type="entry name" value="HAD superfamily/HAD-like"/>
    <property type="match status" value="1"/>
</dbReference>
<dbReference type="PROSITE" id="PS01228">
    <property type="entry name" value="COF_1"/>
    <property type="match status" value="1"/>
</dbReference>
<dbReference type="InterPro" id="IPR023214">
    <property type="entry name" value="HAD_sf"/>
</dbReference>
<dbReference type="GO" id="GO:0005829">
    <property type="term" value="C:cytosol"/>
    <property type="evidence" value="ECO:0007669"/>
    <property type="project" value="TreeGrafter"/>
</dbReference>
<protein>
    <submittedName>
        <fullName evidence="1">HAD family phosphatase</fullName>
    </submittedName>
</protein>
<dbReference type="Proteomes" id="UP000273326">
    <property type="component" value="Chromosome"/>
</dbReference>
<dbReference type="NCBIfam" id="TIGR01484">
    <property type="entry name" value="HAD-SF-IIB"/>
    <property type="match status" value="1"/>
</dbReference>
<accession>A0A3S9HC76</accession>
<dbReference type="SUPFAM" id="SSF56784">
    <property type="entry name" value="HAD-like"/>
    <property type="match status" value="1"/>
</dbReference>
<organism evidence="1 2">
    <name type="scientific">Jeotgalibaca ciconiae</name>
    <dbReference type="NCBI Taxonomy" id="2496265"/>
    <lineage>
        <taxon>Bacteria</taxon>
        <taxon>Bacillati</taxon>
        <taxon>Bacillota</taxon>
        <taxon>Bacilli</taxon>
        <taxon>Lactobacillales</taxon>
        <taxon>Carnobacteriaceae</taxon>
        <taxon>Jeotgalibaca</taxon>
    </lineage>
</organism>
<dbReference type="RefSeq" id="WP_126110902.1">
    <property type="nucleotide sequence ID" value="NZ_CP034465.1"/>
</dbReference>
<dbReference type="AlphaFoldDB" id="A0A3S9HC76"/>
<dbReference type="PROSITE" id="PS01229">
    <property type="entry name" value="COF_2"/>
    <property type="match status" value="1"/>
</dbReference>
<dbReference type="SFLD" id="SFLDG01144">
    <property type="entry name" value="C2.B.4:_PGP_Like"/>
    <property type="match status" value="1"/>
</dbReference>
<dbReference type="KEGG" id="jeh:EJN90_10160"/>
<dbReference type="Pfam" id="PF08282">
    <property type="entry name" value="Hydrolase_3"/>
    <property type="match status" value="1"/>
</dbReference>
<name>A0A3S9HC76_9LACT</name>
<dbReference type="CDD" id="cd07516">
    <property type="entry name" value="HAD_Pase"/>
    <property type="match status" value="1"/>
</dbReference>
<evidence type="ECO:0000313" key="1">
    <source>
        <dbReference type="EMBL" id="AZP04975.1"/>
    </source>
</evidence>
<gene>
    <name evidence="1" type="ORF">EJN90_10160</name>
</gene>
<dbReference type="NCBIfam" id="TIGR00099">
    <property type="entry name" value="Cof-subfamily"/>
    <property type="match status" value="1"/>
</dbReference>
<dbReference type="PANTHER" id="PTHR10000">
    <property type="entry name" value="PHOSPHOSERINE PHOSPHATASE"/>
    <property type="match status" value="1"/>
</dbReference>
<dbReference type="InterPro" id="IPR006379">
    <property type="entry name" value="HAD-SF_hydro_IIB"/>
</dbReference>
<sequence>MIKLVAIDIDGTLVNEEKVVTKNVHEAIQRAIDQGVKIVLCTGRPIEGIRPYLEELGLQNEEDYVISHNGACITRTDTNEVVVDVPMKLEDIKELYEFGKNYPPDICVLNEEHFYMIFPKGTDPDIDESLIDESNTINMDLETISIEELTEESHLLKLLYFGEKEEVNVIEQALPEEYRDRFYVVRSQEYLIEVMVQNTNKGTALEKLADHLGFTMDEVMAIGDGENDYEMIEAAGLGVVMDNGTHRLKGIANEITLSNEKDGVAHAFEKWVLK</sequence>
<proteinExistence type="predicted"/>
<keyword evidence="2" id="KW-1185">Reference proteome</keyword>
<evidence type="ECO:0000313" key="2">
    <source>
        <dbReference type="Proteomes" id="UP000273326"/>
    </source>
</evidence>
<dbReference type="Gene3D" id="3.30.1240.10">
    <property type="match status" value="1"/>
</dbReference>
<dbReference type="GO" id="GO:0016791">
    <property type="term" value="F:phosphatase activity"/>
    <property type="evidence" value="ECO:0007669"/>
    <property type="project" value="TreeGrafter"/>
</dbReference>
<dbReference type="InterPro" id="IPR036412">
    <property type="entry name" value="HAD-like_sf"/>
</dbReference>
<reference evidence="2" key="1">
    <citation type="submission" date="2018-12" db="EMBL/GenBank/DDBJ databases">
        <title>Complete genome sequencing of Jeotgalibaca sp. H21T32.</title>
        <authorList>
            <person name="Bae J.-W."/>
            <person name="Lee S.-Y."/>
        </authorList>
    </citation>
    <scope>NUCLEOTIDE SEQUENCE [LARGE SCALE GENOMIC DNA]</scope>
    <source>
        <strain evidence="2">H21T32</strain>
    </source>
</reference>
<dbReference type="SFLD" id="SFLDG01140">
    <property type="entry name" value="C2.B:_Phosphomannomutase_and_P"/>
    <property type="match status" value="1"/>
</dbReference>
<dbReference type="GO" id="GO:0000287">
    <property type="term" value="F:magnesium ion binding"/>
    <property type="evidence" value="ECO:0007669"/>
    <property type="project" value="TreeGrafter"/>
</dbReference>
<dbReference type="InterPro" id="IPR000150">
    <property type="entry name" value="Cof"/>
</dbReference>
<dbReference type="OrthoDB" id="9790031at2"/>
<dbReference type="EMBL" id="CP034465">
    <property type="protein sequence ID" value="AZP04975.1"/>
    <property type="molecule type" value="Genomic_DNA"/>
</dbReference>